<protein>
    <recommendedName>
        <fullName evidence="4">Nickel insertion protein</fullName>
    </recommendedName>
</protein>
<evidence type="ECO:0008006" key="4">
    <source>
        <dbReference type="Google" id="ProtNLM"/>
    </source>
</evidence>
<dbReference type="PANTHER" id="PTHR36566">
    <property type="entry name" value="NICKEL INSERTION PROTEIN-RELATED"/>
    <property type="match status" value="1"/>
</dbReference>
<sequence>MDDVLIECSPGISGDMLLGAFYDLGVPKKVIEKPLIDLGLQDLYQLDFKESKSFSIRGIKAKVENTDCSPCKRTWRSIKEIILNGHLEDKLKKIIYEVFESLAIAEGKVHGIKSDDVHFHEIGAIDSLVDIIGVCAALNYLNPRRVYCNEPMLGKGFVQTEHGKLSVPPPAVIELIRQKNIKVLSNRDSIEGELSTPTGIALLANLVDYLEPPLKFSINSYGVGIGNLKFPFPNLVRVYKITSYEDSSINDNEQISPKCEEISIQEAWIDDQTPEDISNFVEKLRIEGAYDVSYQAINMKKNRIGFSIQAILPIDKKEFFRRLWFDYSNTIGVRERTQSRWILLRRRGECLTTFGNIKVKQTLKPDGSINMKPENDEVLRLKLKHKISTHEIRKIIKESSKKFKAFENWK</sequence>
<proteinExistence type="predicted"/>
<dbReference type="PANTHER" id="PTHR36566:SF1">
    <property type="entry name" value="PYRIDINIUM-3,5-BISTHIOCARBOXYLIC ACID MONONUCLEOTIDE NICKEL INSERTION PROTEIN"/>
    <property type="match status" value="1"/>
</dbReference>
<comment type="caution">
    <text evidence="2">The sequence shown here is derived from an EMBL/GenBank/DDBJ whole genome shotgun (WGS) entry which is preliminary data.</text>
</comment>
<organism evidence="2 3">
    <name type="scientific">Prochlorococcus marinus str. MIT 9314</name>
    <dbReference type="NCBI Taxonomy" id="167548"/>
    <lineage>
        <taxon>Bacteria</taxon>
        <taxon>Bacillati</taxon>
        <taxon>Cyanobacteriota</taxon>
        <taxon>Cyanophyceae</taxon>
        <taxon>Synechococcales</taxon>
        <taxon>Prochlorococcaceae</taxon>
        <taxon>Prochlorococcus</taxon>
    </lineage>
</organism>
<keyword evidence="1" id="KW-0533">Nickel</keyword>
<dbReference type="NCBIfam" id="TIGR00299">
    <property type="entry name" value="nickel pincer cofactor biosynthesis protein LarC"/>
    <property type="match status" value="1"/>
</dbReference>
<accession>A0A0A2AJ76</accession>
<dbReference type="eggNOG" id="COG1641">
    <property type="taxonomic scope" value="Bacteria"/>
</dbReference>
<dbReference type="Pfam" id="PF01969">
    <property type="entry name" value="Ni_insertion"/>
    <property type="match status" value="1"/>
</dbReference>
<gene>
    <name evidence="2" type="ORF">EU98_0678</name>
</gene>
<dbReference type="AlphaFoldDB" id="A0A0A2AJ76"/>
<evidence type="ECO:0000313" key="2">
    <source>
        <dbReference type="EMBL" id="KGG01651.1"/>
    </source>
</evidence>
<dbReference type="STRING" id="167548.EU98_0678"/>
<dbReference type="Proteomes" id="UP000030533">
    <property type="component" value="Unassembled WGS sequence"/>
</dbReference>
<reference evidence="3" key="1">
    <citation type="journal article" date="2014" name="Sci. Data">
        <title>Genomes of diverse isolates of the marine cyanobacterium Prochlorococcus.</title>
        <authorList>
            <person name="Biller S."/>
            <person name="Berube P."/>
            <person name="Thompson J."/>
            <person name="Kelly L."/>
            <person name="Roggensack S."/>
            <person name="Awad L."/>
            <person name="Roache-Johnson K."/>
            <person name="Ding H."/>
            <person name="Giovannoni S.J."/>
            <person name="Moore L.R."/>
            <person name="Chisholm S.W."/>
        </authorList>
    </citation>
    <scope>NUCLEOTIDE SEQUENCE [LARGE SCALE GENOMIC DNA]</scope>
    <source>
        <strain evidence="3">MIT 9314</strain>
    </source>
</reference>
<evidence type="ECO:0000256" key="1">
    <source>
        <dbReference type="ARBA" id="ARBA00022596"/>
    </source>
</evidence>
<dbReference type="Gene3D" id="3.30.70.1380">
    <property type="entry name" value="Transcriptional regulatory protein pf0864 domain like"/>
    <property type="match status" value="1"/>
</dbReference>
<dbReference type="RefSeq" id="WP_032515500.1">
    <property type="nucleotide sequence ID" value="NZ_JNAO01000008.1"/>
</dbReference>
<evidence type="ECO:0000313" key="3">
    <source>
        <dbReference type="Proteomes" id="UP000030533"/>
    </source>
</evidence>
<name>A0A0A2AJ76_PROMR</name>
<dbReference type="InterPro" id="IPR002822">
    <property type="entry name" value="Ni_insertion"/>
</dbReference>
<dbReference type="EMBL" id="JNAO01000008">
    <property type="protein sequence ID" value="KGG01651.1"/>
    <property type="molecule type" value="Genomic_DNA"/>
</dbReference>